<protein>
    <recommendedName>
        <fullName evidence="1">Sulfotransferase</fullName>
        <ecNumber evidence="1">2.8.2.-</ecNumber>
    </recommendedName>
</protein>
<dbReference type="EMBL" id="BMAR01000019">
    <property type="protein sequence ID" value="GFR47721.1"/>
    <property type="molecule type" value="Genomic_DNA"/>
</dbReference>
<organism evidence="4 5">
    <name type="scientific">Astrephomene gubernaculifera</name>
    <dbReference type="NCBI Taxonomy" id="47775"/>
    <lineage>
        <taxon>Eukaryota</taxon>
        <taxon>Viridiplantae</taxon>
        <taxon>Chlorophyta</taxon>
        <taxon>core chlorophytes</taxon>
        <taxon>Chlorophyceae</taxon>
        <taxon>CS clade</taxon>
        <taxon>Chlamydomonadales</taxon>
        <taxon>Astrephomenaceae</taxon>
        <taxon>Astrephomene</taxon>
    </lineage>
</organism>
<feature type="domain" description="Sulfotransferase" evidence="3">
    <location>
        <begin position="102"/>
        <end position="351"/>
    </location>
</feature>
<keyword evidence="2" id="KW-0732">Signal</keyword>
<dbReference type="Proteomes" id="UP001054857">
    <property type="component" value="Unassembled WGS sequence"/>
</dbReference>
<dbReference type="Pfam" id="PF00685">
    <property type="entry name" value="Sulfotransfer_1"/>
    <property type="match status" value="1"/>
</dbReference>
<proteinExistence type="inferred from homology"/>
<comment type="caution">
    <text evidence="4">The sequence shown here is derived from an EMBL/GenBank/DDBJ whole genome shotgun (WGS) entry which is preliminary data.</text>
</comment>
<dbReference type="AlphaFoldDB" id="A0AAD3HP43"/>
<evidence type="ECO:0000256" key="2">
    <source>
        <dbReference type="SAM" id="SignalP"/>
    </source>
</evidence>
<name>A0AAD3HP43_9CHLO</name>
<accession>A0AAD3HP43</accession>
<dbReference type="SUPFAM" id="SSF52540">
    <property type="entry name" value="P-loop containing nucleoside triphosphate hydrolases"/>
    <property type="match status" value="1"/>
</dbReference>
<dbReference type="PANTHER" id="PTHR15723">
    <property type="entry name" value="CARBOHYDRATE SULFOTRANSFERASE 15"/>
    <property type="match status" value="1"/>
</dbReference>
<dbReference type="Gene3D" id="3.40.50.300">
    <property type="entry name" value="P-loop containing nucleotide triphosphate hydrolases"/>
    <property type="match status" value="1"/>
</dbReference>
<keyword evidence="5" id="KW-1185">Reference proteome</keyword>
<dbReference type="InterPro" id="IPR027417">
    <property type="entry name" value="P-loop_NTPase"/>
</dbReference>
<dbReference type="InterPro" id="IPR000863">
    <property type="entry name" value="Sulfotransferase_dom"/>
</dbReference>
<feature type="signal peptide" evidence="2">
    <location>
        <begin position="1"/>
        <end position="24"/>
    </location>
</feature>
<dbReference type="GO" id="GO:0019319">
    <property type="term" value="P:hexose biosynthetic process"/>
    <property type="evidence" value="ECO:0007669"/>
    <property type="project" value="TreeGrafter"/>
</dbReference>
<dbReference type="EC" id="2.8.2.-" evidence="1"/>
<evidence type="ECO:0000256" key="1">
    <source>
        <dbReference type="RuleBase" id="RU361155"/>
    </source>
</evidence>
<gene>
    <name evidence="4" type="ORF">Agub_g9476</name>
</gene>
<evidence type="ECO:0000313" key="4">
    <source>
        <dbReference type="EMBL" id="GFR47721.1"/>
    </source>
</evidence>
<evidence type="ECO:0000313" key="5">
    <source>
        <dbReference type="Proteomes" id="UP001054857"/>
    </source>
</evidence>
<dbReference type="GO" id="GO:0050659">
    <property type="term" value="F:N-acetylgalactosamine 4-sulfate 6-O-sulfotransferase activity"/>
    <property type="evidence" value="ECO:0007669"/>
    <property type="project" value="TreeGrafter"/>
</dbReference>
<sequence length="391" mass="44988">MVNERSPRTVAVAWLILGVRLAFGQSATTSIDPASYLAAQVNVPKYHVNDIWKAHTHLANYAEIEGAARDTFSTLPREYEKDYRNPCWQDEGNFKCMPYFQILGVSKSGTTDLYNRLTEHPDMVDCSWKGPHFWDEAVYPVRNRRPGRYDGSFPAYIAIFDKAAQRIKANPAAITGEASSNTFTAVYSHLRGRTLTKRINATLSQYLWEASPWARYVVMFRDPVTRYRSAFFYYRAKNLPAATDREFLERVTADISEWEACNGANTRLYCLKTYMPQQLVKGMYAEFLPAWLAVWPRERLLIMRTEDYKAAPVEHVTATIKFLGLRDLTAEEMKGITSLAAKNTQSSKYNDTQSESGELAQAYQLLRDFYRPYNQRLSQALGNDPRWLWGY</sequence>
<evidence type="ECO:0000259" key="3">
    <source>
        <dbReference type="Pfam" id="PF00685"/>
    </source>
</evidence>
<dbReference type="InterPro" id="IPR052654">
    <property type="entry name" value="CS_Sulfotransferase"/>
</dbReference>
<reference evidence="4 5" key="1">
    <citation type="journal article" date="2021" name="Sci. Rep.">
        <title>Genome sequencing of the multicellular alga Astrephomene provides insights into convergent evolution of germ-soma differentiation.</title>
        <authorList>
            <person name="Yamashita S."/>
            <person name="Yamamoto K."/>
            <person name="Matsuzaki R."/>
            <person name="Suzuki S."/>
            <person name="Yamaguchi H."/>
            <person name="Hirooka S."/>
            <person name="Minakuchi Y."/>
            <person name="Miyagishima S."/>
            <person name="Kawachi M."/>
            <person name="Toyoda A."/>
            <person name="Nozaki H."/>
        </authorList>
    </citation>
    <scope>NUCLEOTIDE SEQUENCE [LARGE SCALE GENOMIC DNA]</scope>
    <source>
        <strain evidence="4 5">NIES-4017</strain>
    </source>
</reference>
<dbReference type="PANTHER" id="PTHR15723:SF0">
    <property type="entry name" value="CARBOHYDRATE SULFOTRANSFERASE 15"/>
    <property type="match status" value="1"/>
</dbReference>
<keyword evidence="1" id="KW-0808">Transferase</keyword>
<comment type="similarity">
    <text evidence="1">Belongs to the sulfotransferase 1 family.</text>
</comment>
<feature type="chain" id="PRO_5042190171" description="Sulfotransferase" evidence="2">
    <location>
        <begin position="25"/>
        <end position="391"/>
    </location>
</feature>